<dbReference type="CDD" id="cd00165">
    <property type="entry name" value="S4"/>
    <property type="match status" value="1"/>
</dbReference>
<proteinExistence type="inferred from homology"/>
<keyword evidence="4" id="KW-0413">Isomerase</keyword>
<dbReference type="PANTHER" id="PTHR21600">
    <property type="entry name" value="MITOCHONDRIAL RNA PSEUDOURIDINE SYNTHASE"/>
    <property type="match status" value="1"/>
</dbReference>
<dbReference type="PANTHER" id="PTHR21600:SF35">
    <property type="entry name" value="PSEUDOURIDINE SYNTHASE"/>
    <property type="match status" value="1"/>
</dbReference>
<name>A0A1Z5IPR9_9LACO</name>
<dbReference type="InterPro" id="IPR006224">
    <property type="entry name" value="PsdUridine_synth_RluA-like_CS"/>
</dbReference>
<comment type="caution">
    <text evidence="6">The sequence shown here is derived from an EMBL/GenBank/DDBJ whole genome shotgun (WGS) entry which is preliminary data.</text>
</comment>
<reference evidence="6 7" key="1">
    <citation type="submission" date="2015-11" db="EMBL/GenBank/DDBJ databases">
        <title>Draft genome sequences of new species of the genus Lactobacillus isolated from orchardgrass silage.</title>
        <authorList>
            <person name="Tohno M."/>
            <person name="Tanizawa Y."/>
            <person name="Arita M."/>
        </authorList>
    </citation>
    <scope>NUCLEOTIDE SEQUENCE [LARGE SCALE GENOMIC DNA]</scope>
    <source>
        <strain evidence="6 7">IWT140</strain>
    </source>
</reference>
<dbReference type="GO" id="GO:0009982">
    <property type="term" value="F:pseudouridine synthase activity"/>
    <property type="evidence" value="ECO:0007669"/>
    <property type="project" value="InterPro"/>
</dbReference>
<comment type="function">
    <text evidence="4">Responsible for synthesis of pseudouridine from uracil.</text>
</comment>
<comment type="similarity">
    <text evidence="2 4">Belongs to the pseudouridine synthase RluA family.</text>
</comment>
<evidence type="ECO:0000256" key="4">
    <source>
        <dbReference type="RuleBase" id="RU362028"/>
    </source>
</evidence>
<evidence type="ECO:0000313" key="7">
    <source>
        <dbReference type="Proteomes" id="UP000198430"/>
    </source>
</evidence>
<comment type="catalytic activity">
    <reaction evidence="1 4">
        <text>a uridine in RNA = a pseudouridine in RNA</text>
        <dbReference type="Rhea" id="RHEA:48348"/>
        <dbReference type="Rhea" id="RHEA-COMP:12068"/>
        <dbReference type="Rhea" id="RHEA-COMP:12069"/>
        <dbReference type="ChEBI" id="CHEBI:65314"/>
        <dbReference type="ChEBI" id="CHEBI:65315"/>
    </reaction>
</comment>
<evidence type="ECO:0000256" key="3">
    <source>
        <dbReference type="PIRSR" id="PIRSR606225-1"/>
    </source>
</evidence>
<dbReference type="CDD" id="cd02869">
    <property type="entry name" value="PseudoU_synth_RluA_like"/>
    <property type="match status" value="1"/>
</dbReference>
<dbReference type="InterPro" id="IPR006145">
    <property type="entry name" value="PsdUridine_synth_RsuA/RluA"/>
</dbReference>
<feature type="active site" evidence="3">
    <location>
        <position position="135"/>
    </location>
</feature>
<dbReference type="SUPFAM" id="SSF55120">
    <property type="entry name" value="Pseudouridine synthase"/>
    <property type="match status" value="1"/>
</dbReference>
<dbReference type="AlphaFoldDB" id="A0A1Z5IPR9"/>
<dbReference type="Proteomes" id="UP000198430">
    <property type="component" value="Unassembled WGS sequence"/>
</dbReference>
<accession>A0A1Z5IPR9</accession>
<keyword evidence="7" id="KW-1185">Reference proteome</keyword>
<dbReference type="GO" id="GO:0140098">
    <property type="term" value="F:catalytic activity, acting on RNA"/>
    <property type="evidence" value="ECO:0007669"/>
    <property type="project" value="UniProtKB-ARBA"/>
</dbReference>
<dbReference type="InterPro" id="IPR050188">
    <property type="entry name" value="RluA_PseudoU_synthase"/>
</dbReference>
<dbReference type="InterPro" id="IPR020103">
    <property type="entry name" value="PsdUridine_synth_cat_dom_sf"/>
</dbReference>
<evidence type="ECO:0000259" key="5">
    <source>
        <dbReference type="Pfam" id="PF00849"/>
    </source>
</evidence>
<gene>
    <name evidence="6" type="primary">rluD_3</name>
    <name evidence="6" type="ORF">IWT140_01223</name>
</gene>
<evidence type="ECO:0000256" key="2">
    <source>
        <dbReference type="ARBA" id="ARBA00010876"/>
    </source>
</evidence>
<organism evidence="6 7">
    <name type="scientific">Secundilactobacillus pentosiphilus</name>
    <dbReference type="NCBI Taxonomy" id="1714682"/>
    <lineage>
        <taxon>Bacteria</taxon>
        <taxon>Bacillati</taxon>
        <taxon>Bacillota</taxon>
        <taxon>Bacilli</taxon>
        <taxon>Lactobacillales</taxon>
        <taxon>Lactobacillaceae</taxon>
        <taxon>Secundilactobacillus</taxon>
    </lineage>
</organism>
<dbReference type="Pfam" id="PF00849">
    <property type="entry name" value="PseudoU_synth_2"/>
    <property type="match status" value="1"/>
</dbReference>
<dbReference type="GO" id="GO:0000455">
    <property type="term" value="P:enzyme-directed rRNA pseudouridine synthesis"/>
    <property type="evidence" value="ECO:0007669"/>
    <property type="project" value="TreeGrafter"/>
</dbReference>
<evidence type="ECO:0000256" key="1">
    <source>
        <dbReference type="ARBA" id="ARBA00000073"/>
    </source>
</evidence>
<dbReference type="NCBIfam" id="TIGR00005">
    <property type="entry name" value="rluA_subfam"/>
    <property type="match status" value="1"/>
</dbReference>
<dbReference type="GO" id="GO:0003723">
    <property type="term" value="F:RNA binding"/>
    <property type="evidence" value="ECO:0007669"/>
    <property type="project" value="InterPro"/>
</dbReference>
<dbReference type="EC" id="5.4.99.-" evidence="4"/>
<feature type="domain" description="Pseudouridine synthase RsuA/RluA-like" evidence="5">
    <location>
        <begin position="87"/>
        <end position="239"/>
    </location>
</feature>
<dbReference type="InterPro" id="IPR006225">
    <property type="entry name" value="PsdUridine_synth_RluC/D"/>
</dbReference>
<dbReference type="PROSITE" id="PS01129">
    <property type="entry name" value="PSI_RLU"/>
    <property type="match status" value="1"/>
</dbReference>
<dbReference type="EMBL" id="BCMH01000007">
    <property type="protein sequence ID" value="GAX03618.1"/>
    <property type="molecule type" value="Genomic_DNA"/>
</dbReference>
<evidence type="ECO:0000313" key="6">
    <source>
        <dbReference type="EMBL" id="GAX03618.1"/>
    </source>
</evidence>
<dbReference type="Gene3D" id="3.30.2350.10">
    <property type="entry name" value="Pseudouridine synthase"/>
    <property type="match status" value="1"/>
</dbReference>
<protein>
    <recommendedName>
        <fullName evidence="4">Pseudouridine synthase</fullName>
        <ecNumber evidence="4">5.4.99.-</ecNumber>
    </recommendedName>
</protein>
<sequence>MIKFDWQYTGDAPIYVRTFMRQQGISRTLLKQIKFSGGRICVDGTPVRVTYKMQRGQRLEVTLPPEVPSDHLQASETPLAILYEDDHFLVVNKPAKVASVPSHLYADDSMVNRVRGYLIRTHAASQVTHIVTRLDRETSGIVIFAKHHFAHTVLDTQLKQHRLKKTYFCVVTGVVDSKHGVIDAPIGREPGSFIKRMVRHDGKPAQTEYWLAKRMPASTLLRVRLHTGRTHQIRVHMASIGHPLVGDFLYGQQTNPWIHRQALHCASVSFYNPFAQRQITCYAPMPADFAAVIEHESSL</sequence>
<dbReference type="RefSeq" id="WP_089088587.1">
    <property type="nucleotide sequence ID" value="NZ_BCMH01000007.1"/>
</dbReference>